<feature type="transmembrane region" description="Helical" evidence="1">
    <location>
        <begin position="7"/>
        <end position="29"/>
    </location>
</feature>
<keyword evidence="1" id="KW-0812">Transmembrane</keyword>
<reference evidence="3 4" key="1">
    <citation type="submission" date="2019-08" db="EMBL/GenBank/DDBJ databases">
        <authorList>
            <person name="Hu J."/>
        </authorList>
    </citation>
    <scope>NUCLEOTIDE SEQUENCE [LARGE SCALE GENOMIC DNA]</scope>
    <source>
        <strain evidence="3 4">NEAU-184</strain>
    </source>
</reference>
<gene>
    <name evidence="3" type="ORF">FYC51_16105</name>
</gene>
<comment type="caution">
    <text evidence="3">The sequence shown here is derived from an EMBL/GenBank/DDBJ whole genome shotgun (WGS) entry which is preliminary data.</text>
</comment>
<dbReference type="Proteomes" id="UP000325243">
    <property type="component" value="Unassembled WGS sequence"/>
</dbReference>
<dbReference type="GO" id="GO:0009002">
    <property type="term" value="F:serine-type D-Ala-D-Ala carboxypeptidase activity"/>
    <property type="evidence" value="ECO:0007669"/>
    <property type="project" value="InterPro"/>
</dbReference>
<keyword evidence="1" id="KW-1133">Transmembrane helix</keyword>
<dbReference type="Pfam" id="PF00768">
    <property type="entry name" value="Peptidase_S11"/>
    <property type="match status" value="1"/>
</dbReference>
<feature type="domain" description="Peptidase S11 D-alanyl-D-alanine carboxypeptidase A N-terminal" evidence="2">
    <location>
        <begin position="61"/>
        <end position="218"/>
    </location>
</feature>
<sequence length="417" mass="42158">MTSPGRIIGITVGALAILGIGVYGPAMLLGPLPDVTVRPAAAAAAPAEVPALTLPETGASAIAVVGDDGTAETIATAGDPAAVPIGGAAKLVTLLVTLDSLPLPADGPGPAIPIGPEDYVDYLRYSGEGSRAVQVSPGETWTERDVVRAILLASSNNHADTLVRWAFGSPDAYVEAANAWLAEQGFTATRVDDATGLSGDNVGTADELARLASLVLADDQLAAMLDDPEAAPPGARVVPDLVGRADDGAVRAITRSFTDQAALSYVFTTELPAVEGVEGLRRITGAMLLMPDYETLDPAVTAAVDSAAAASAPVTVIAEGTPYARVVAPWGDQAELVASVSRTDAAWGSAPGEVSVTVDDFSTAPEGREVGRVSVATATGELASPLRLTGDINDPGPVWRLTNPATVIGAFLAGQAS</sequence>
<dbReference type="Gene3D" id="3.40.710.10">
    <property type="entry name" value="DD-peptidase/beta-lactamase superfamily"/>
    <property type="match status" value="1"/>
</dbReference>
<keyword evidence="4" id="KW-1185">Reference proteome</keyword>
<name>A0A5S4UYA6_9MICO</name>
<proteinExistence type="predicted"/>
<protein>
    <recommendedName>
        <fullName evidence="2">Peptidase S11 D-alanyl-D-alanine carboxypeptidase A N-terminal domain-containing protein</fullName>
    </recommendedName>
</protein>
<evidence type="ECO:0000313" key="4">
    <source>
        <dbReference type="Proteomes" id="UP000325243"/>
    </source>
</evidence>
<keyword evidence="1" id="KW-0472">Membrane</keyword>
<dbReference type="GO" id="GO:0006508">
    <property type="term" value="P:proteolysis"/>
    <property type="evidence" value="ECO:0007669"/>
    <property type="project" value="InterPro"/>
</dbReference>
<evidence type="ECO:0000259" key="2">
    <source>
        <dbReference type="Pfam" id="PF00768"/>
    </source>
</evidence>
<dbReference type="EMBL" id="VSSB01000002">
    <property type="protein sequence ID" value="TYL50689.1"/>
    <property type="molecule type" value="Genomic_DNA"/>
</dbReference>
<accession>A0A5S4UYA6</accession>
<dbReference type="RefSeq" id="WP_148734788.1">
    <property type="nucleotide sequence ID" value="NZ_VSSB01000002.1"/>
</dbReference>
<organism evidence="3 4">
    <name type="scientific">Agromyces mariniharenae</name>
    <dbReference type="NCBI Taxonomy" id="2604423"/>
    <lineage>
        <taxon>Bacteria</taxon>
        <taxon>Bacillati</taxon>
        <taxon>Actinomycetota</taxon>
        <taxon>Actinomycetes</taxon>
        <taxon>Micrococcales</taxon>
        <taxon>Microbacteriaceae</taxon>
        <taxon>Agromyces</taxon>
    </lineage>
</organism>
<dbReference type="InterPro" id="IPR001967">
    <property type="entry name" value="Peptidase_S11_N"/>
</dbReference>
<dbReference type="SUPFAM" id="SSF56601">
    <property type="entry name" value="beta-lactamase/transpeptidase-like"/>
    <property type="match status" value="1"/>
</dbReference>
<evidence type="ECO:0000313" key="3">
    <source>
        <dbReference type="EMBL" id="TYL50689.1"/>
    </source>
</evidence>
<evidence type="ECO:0000256" key="1">
    <source>
        <dbReference type="SAM" id="Phobius"/>
    </source>
</evidence>
<dbReference type="InterPro" id="IPR012338">
    <property type="entry name" value="Beta-lactam/transpept-like"/>
</dbReference>
<dbReference type="AlphaFoldDB" id="A0A5S4UYA6"/>